<comment type="caution">
    <text evidence="1">The sequence shown here is derived from an EMBL/GenBank/DDBJ whole genome shotgun (WGS) entry which is preliminary data.</text>
</comment>
<sequence>MDHEVSEFNVVFYNEFVKMTDKANSQHYLEMHHFINITPIKWIEKLNVETKEETSRSINLKN</sequence>
<evidence type="ECO:0000313" key="1">
    <source>
        <dbReference type="EMBL" id="KAL2737041.1"/>
    </source>
</evidence>
<accession>A0ABD2BWA0</accession>
<name>A0ABD2BWA0_VESSQ</name>
<dbReference type="AlphaFoldDB" id="A0ABD2BWA0"/>
<evidence type="ECO:0000313" key="2">
    <source>
        <dbReference type="Proteomes" id="UP001607302"/>
    </source>
</evidence>
<protein>
    <submittedName>
        <fullName evidence="1">Uncharacterized protein</fullName>
    </submittedName>
</protein>
<organism evidence="1 2">
    <name type="scientific">Vespula squamosa</name>
    <name type="common">Southern yellow jacket</name>
    <name type="synonym">Wasp</name>
    <dbReference type="NCBI Taxonomy" id="30214"/>
    <lineage>
        <taxon>Eukaryota</taxon>
        <taxon>Metazoa</taxon>
        <taxon>Ecdysozoa</taxon>
        <taxon>Arthropoda</taxon>
        <taxon>Hexapoda</taxon>
        <taxon>Insecta</taxon>
        <taxon>Pterygota</taxon>
        <taxon>Neoptera</taxon>
        <taxon>Endopterygota</taxon>
        <taxon>Hymenoptera</taxon>
        <taxon>Apocrita</taxon>
        <taxon>Aculeata</taxon>
        <taxon>Vespoidea</taxon>
        <taxon>Vespidae</taxon>
        <taxon>Vespinae</taxon>
        <taxon>Vespula</taxon>
    </lineage>
</organism>
<dbReference type="EMBL" id="JAUDFV010000033">
    <property type="protein sequence ID" value="KAL2737041.1"/>
    <property type="molecule type" value="Genomic_DNA"/>
</dbReference>
<reference evidence="1 2" key="1">
    <citation type="journal article" date="2024" name="Ann. Entomol. Soc. Am.">
        <title>Genomic analyses of the southern and eastern yellowjacket wasps (Hymenoptera: Vespidae) reveal evolutionary signatures of social life.</title>
        <authorList>
            <person name="Catto M.A."/>
            <person name="Caine P.B."/>
            <person name="Orr S.E."/>
            <person name="Hunt B.G."/>
            <person name="Goodisman M.A.D."/>
        </authorList>
    </citation>
    <scope>NUCLEOTIDE SEQUENCE [LARGE SCALE GENOMIC DNA]</scope>
    <source>
        <strain evidence="1">233</strain>
        <tissue evidence="1">Head and thorax</tissue>
    </source>
</reference>
<proteinExistence type="predicted"/>
<dbReference type="Proteomes" id="UP001607302">
    <property type="component" value="Unassembled WGS sequence"/>
</dbReference>
<gene>
    <name evidence="1" type="ORF">V1478_002191</name>
</gene>
<keyword evidence="2" id="KW-1185">Reference proteome</keyword>